<keyword evidence="5" id="KW-0067">ATP-binding</keyword>
<protein>
    <recommendedName>
        <fullName evidence="9">Checkpoint protein RAD24-like helical bundle domain-containing protein</fullName>
    </recommendedName>
</protein>
<dbReference type="PANTHER" id="PTHR12172">
    <property type="entry name" value="CELL CYCLE CHECKPOINT PROTEIN RAD17"/>
    <property type="match status" value="1"/>
</dbReference>
<comment type="caution">
    <text evidence="10">The sequence shown here is derived from an EMBL/GenBank/DDBJ whole genome shotgun (WGS) entry which is preliminary data.</text>
</comment>
<dbReference type="STRING" id="1367422.A0A178ZFK5"/>
<dbReference type="Proteomes" id="UP000078343">
    <property type="component" value="Unassembled WGS sequence"/>
</dbReference>
<keyword evidence="4" id="KW-0227">DNA damage</keyword>
<dbReference type="Pfam" id="PF25812">
    <property type="entry name" value="RAD24_helical"/>
    <property type="match status" value="1"/>
</dbReference>
<dbReference type="GO" id="GO:0000077">
    <property type="term" value="P:DNA damage checkpoint signaling"/>
    <property type="evidence" value="ECO:0007669"/>
    <property type="project" value="TreeGrafter"/>
</dbReference>
<feature type="region of interest" description="Disordered" evidence="8">
    <location>
        <begin position="168"/>
        <end position="209"/>
    </location>
</feature>
<evidence type="ECO:0000256" key="6">
    <source>
        <dbReference type="ARBA" id="ARBA00023242"/>
    </source>
</evidence>
<dbReference type="InterPro" id="IPR004582">
    <property type="entry name" value="Checkpoint_prot_Rad17_Rad24"/>
</dbReference>
<gene>
    <name evidence="10" type="ORF">AYL99_07512</name>
</gene>
<sequence>MAPRPAKRQRRSTIVLSDGSDEDSNPPSPKPGRATSFQREITFDGRTSATVSPVKSRPTKPASRKAAAQPSPASSPEKARKNTKVKTEVEKNKSLHNFFHKATEEQRWKRKSETSDVEAQNNGELSDAIEDDDLSDETLQELGFSKGRSHTNANGRIPGTVSAVATSKRNADVGSLPSTQRFVKPGAASNRNVNDFGDPSHIDNHDHRPWADRYGPTNLEELMVHKKKVADVQNWLQGKLEGHNNQKLLVLKGPAGSGKTTTVGLVAKALGLQLVSWHNPAVSEVGAGNSISAQFDEFLNRGGQFGSLAFDQDTSERNTREGDSGRRLLVIEEFPATMTRSSSTLQSFRSVIQRFLAQANKPSSTAFRSQQSSKDIYPPVVIIISETLLSSSTALTDSFTAHRLLGAEILNHPFVTTMDFNPVAPTILTKALDLVMKKEARDSRRRRVPGPAIITRLAEMGDVRSAVNSLEFLCVRGGDGLEWSGTVAAKAKRPSKNKENLALTEVEKNSLQLVCQRETTLDMFHAAGKIVYNKREDPRVLDTRAQPPPKPPDHLMHLYTPKASQVDIEALLNETGTDIQTFISTLHQNYILSCNGDMFEESFDGCADILSTSDLLNPEIRQNRRRHNNSNPNYGITQSNIQTGTSDTLRQDEISFHVGTRGLLFHLPHPVNRAAATIPGAKRGDAFKMFYPASLRLWKPIEEMEGLLETFVYGGGTLVGRGDGSSVFTSTSRTGTMFAGGDRGVANWRTKEFALDNATSSSSARVKQEPLDTSNPSLVPEGFEGTANNPPPPIVYSKDILTTELLPYMTRIFTARRQDTTTLEKITKFKPTTYLSTEEDGSEEEDDMTINATSGEGAGRAQSLTPAIRSANATLSNSTQGLRNLKNDVPVAAAMAVEKLYISDDDIEDD</sequence>
<evidence type="ECO:0000256" key="2">
    <source>
        <dbReference type="ARBA" id="ARBA00006168"/>
    </source>
</evidence>
<evidence type="ECO:0000256" key="8">
    <source>
        <dbReference type="SAM" id="MobiDB-lite"/>
    </source>
</evidence>
<dbReference type="PANTHER" id="PTHR12172:SF0">
    <property type="entry name" value="CELL CYCLE CHECKPOINT PROTEIN RAD17"/>
    <property type="match status" value="1"/>
</dbReference>
<feature type="compositionally biased region" description="Basic residues" evidence="8">
    <location>
        <begin position="1"/>
        <end position="11"/>
    </location>
</feature>
<keyword evidence="6" id="KW-0539">Nucleus</keyword>
<organism evidence="10 11">
    <name type="scientific">Fonsecaea erecta</name>
    <dbReference type="NCBI Taxonomy" id="1367422"/>
    <lineage>
        <taxon>Eukaryota</taxon>
        <taxon>Fungi</taxon>
        <taxon>Dikarya</taxon>
        <taxon>Ascomycota</taxon>
        <taxon>Pezizomycotina</taxon>
        <taxon>Eurotiomycetes</taxon>
        <taxon>Chaetothyriomycetidae</taxon>
        <taxon>Chaetothyriales</taxon>
        <taxon>Herpotrichiellaceae</taxon>
        <taxon>Fonsecaea</taxon>
    </lineage>
</organism>
<proteinExistence type="inferred from homology"/>
<dbReference type="Gene3D" id="3.40.50.300">
    <property type="entry name" value="P-loop containing nucleotide triphosphate hydrolases"/>
    <property type="match status" value="1"/>
</dbReference>
<dbReference type="GO" id="GO:0003682">
    <property type="term" value="F:chromatin binding"/>
    <property type="evidence" value="ECO:0007669"/>
    <property type="project" value="TreeGrafter"/>
</dbReference>
<evidence type="ECO:0000256" key="7">
    <source>
        <dbReference type="ARBA" id="ARBA00023306"/>
    </source>
</evidence>
<dbReference type="SUPFAM" id="SSF52540">
    <property type="entry name" value="P-loop containing nucleoside triphosphate hydrolases"/>
    <property type="match status" value="1"/>
</dbReference>
<evidence type="ECO:0000313" key="11">
    <source>
        <dbReference type="Proteomes" id="UP000078343"/>
    </source>
</evidence>
<comment type="similarity">
    <text evidence="2">Belongs to the rad17/RAD24 family.</text>
</comment>
<feature type="compositionally biased region" description="Polar residues" evidence="8">
    <location>
        <begin position="629"/>
        <end position="644"/>
    </location>
</feature>
<dbReference type="GO" id="GO:0005524">
    <property type="term" value="F:ATP binding"/>
    <property type="evidence" value="ECO:0007669"/>
    <property type="project" value="UniProtKB-KW"/>
</dbReference>
<evidence type="ECO:0000259" key="9">
    <source>
        <dbReference type="Pfam" id="PF25812"/>
    </source>
</evidence>
<feature type="compositionally biased region" description="Polar residues" evidence="8">
    <location>
        <begin position="35"/>
        <end position="53"/>
    </location>
</feature>
<dbReference type="RefSeq" id="XP_018691789.1">
    <property type="nucleotide sequence ID" value="XM_018839021.1"/>
</dbReference>
<name>A0A178ZFK5_9EURO</name>
<dbReference type="GO" id="GO:0003689">
    <property type="term" value="F:DNA clamp loader activity"/>
    <property type="evidence" value="ECO:0007669"/>
    <property type="project" value="TreeGrafter"/>
</dbReference>
<dbReference type="GO" id="GO:0005634">
    <property type="term" value="C:nucleus"/>
    <property type="evidence" value="ECO:0007669"/>
    <property type="project" value="UniProtKB-SubCell"/>
</dbReference>
<feature type="region of interest" description="Disordered" evidence="8">
    <location>
        <begin position="1"/>
        <end position="133"/>
    </location>
</feature>
<feature type="compositionally biased region" description="Basic and acidic residues" evidence="8">
    <location>
        <begin position="77"/>
        <end position="93"/>
    </location>
</feature>
<accession>A0A178ZFK5</accession>
<dbReference type="EMBL" id="LVYI01000006">
    <property type="protein sequence ID" value="OAP58422.1"/>
    <property type="molecule type" value="Genomic_DNA"/>
</dbReference>
<keyword evidence="3" id="KW-0547">Nucleotide-binding</keyword>
<evidence type="ECO:0000256" key="4">
    <source>
        <dbReference type="ARBA" id="ARBA00022763"/>
    </source>
</evidence>
<feature type="compositionally biased region" description="Basic and acidic residues" evidence="8">
    <location>
        <begin position="101"/>
        <end position="114"/>
    </location>
</feature>
<dbReference type="Pfam" id="PF03215">
    <property type="entry name" value="Rad17"/>
    <property type="match status" value="1"/>
</dbReference>
<feature type="compositionally biased region" description="Basic and acidic residues" evidence="8">
    <location>
        <begin position="198"/>
        <end position="209"/>
    </location>
</feature>
<keyword evidence="11" id="KW-1185">Reference proteome</keyword>
<comment type="subcellular location">
    <subcellularLocation>
        <location evidence="1">Nucleus</location>
    </subcellularLocation>
</comment>
<dbReference type="InterPro" id="IPR057927">
    <property type="entry name" value="RAD24-like_helical"/>
</dbReference>
<evidence type="ECO:0000256" key="3">
    <source>
        <dbReference type="ARBA" id="ARBA00022741"/>
    </source>
</evidence>
<feature type="domain" description="Checkpoint protein RAD24-like helical bundle" evidence="9">
    <location>
        <begin position="518"/>
        <end position="625"/>
    </location>
</feature>
<dbReference type="OrthoDB" id="10265971at2759"/>
<evidence type="ECO:0000256" key="1">
    <source>
        <dbReference type="ARBA" id="ARBA00004123"/>
    </source>
</evidence>
<dbReference type="InterPro" id="IPR027417">
    <property type="entry name" value="P-loop_NTPase"/>
</dbReference>
<feature type="compositionally biased region" description="Acidic residues" evidence="8">
    <location>
        <begin position="837"/>
        <end position="848"/>
    </location>
</feature>
<feature type="region of interest" description="Disordered" evidence="8">
    <location>
        <begin position="836"/>
        <end position="861"/>
    </location>
</feature>
<feature type="region of interest" description="Disordered" evidence="8">
    <location>
        <begin position="622"/>
        <end position="644"/>
    </location>
</feature>
<dbReference type="GO" id="GO:0006281">
    <property type="term" value="P:DNA repair"/>
    <property type="evidence" value="ECO:0007669"/>
    <property type="project" value="InterPro"/>
</dbReference>
<dbReference type="GeneID" id="30011680"/>
<dbReference type="GO" id="GO:0033314">
    <property type="term" value="P:mitotic DNA replication checkpoint signaling"/>
    <property type="evidence" value="ECO:0007669"/>
    <property type="project" value="TreeGrafter"/>
</dbReference>
<reference evidence="10 11" key="1">
    <citation type="submission" date="2016-04" db="EMBL/GenBank/DDBJ databases">
        <title>Draft genome of Fonsecaea erecta CBS 125763.</title>
        <authorList>
            <person name="Weiss V.A."/>
            <person name="Vicente V.A."/>
            <person name="Raittz R.T."/>
            <person name="Moreno L.F."/>
            <person name="De Souza E.M."/>
            <person name="Pedrosa F.O."/>
            <person name="Steffens M.B."/>
            <person name="Faoro H."/>
            <person name="Tadra-Sfeir M.Z."/>
            <person name="Najafzadeh M.J."/>
            <person name="Felipe M.S."/>
            <person name="Teixeira M."/>
            <person name="Sun J."/>
            <person name="Xi L."/>
            <person name="Gomes R."/>
            <person name="De Azevedo C.M."/>
            <person name="Salgado C.G."/>
            <person name="Da Silva M.B."/>
            <person name="Nascimento M.F."/>
            <person name="Queiroz-Telles F."/>
            <person name="Attili D.S."/>
            <person name="Gorbushina A."/>
        </authorList>
    </citation>
    <scope>NUCLEOTIDE SEQUENCE [LARGE SCALE GENOMIC DNA]</scope>
    <source>
        <strain evidence="10 11">CBS 125763</strain>
    </source>
</reference>
<evidence type="ECO:0000313" key="10">
    <source>
        <dbReference type="EMBL" id="OAP58422.1"/>
    </source>
</evidence>
<evidence type="ECO:0000256" key="5">
    <source>
        <dbReference type="ARBA" id="ARBA00022840"/>
    </source>
</evidence>
<keyword evidence="7" id="KW-0131">Cell cycle</keyword>
<feature type="compositionally biased region" description="Low complexity" evidence="8">
    <location>
        <begin position="60"/>
        <end position="76"/>
    </location>
</feature>
<dbReference type="AlphaFoldDB" id="A0A178ZFK5"/>